<dbReference type="Gene3D" id="2.40.110.10">
    <property type="entry name" value="Butyryl-CoA Dehydrogenase, subunit A, domain 2"/>
    <property type="match status" value="1"/>
</dbReference>
<evidence type="ECO:0000313" key="11">
    <source>
        <dbReference type="Proteomes" id="UP000586947"/>
    </source>
</evidence>
<dbReference type="Gene3D" id="1.10.540.10">
    <property type="entry name" value="Acyl-CoA dehydrogenase/oxidase, N-terminal domain"/>
    <property type="match status" value="1"/>
</dbReference>
<dbReference type="PIRSF" id="PIRSF016578">
    <property type="entry name" value="HsaA"/>
    <property type="match status" value="1"/>
</dbReference>
<dbReference type="InterPro" id="IPR006089">
    <property type="entry name" value="Acyl-CoA_DH_CS"/>
</dbReference>
<dbReference type="GO" id="GO:0003995">
    <property type="term" value="F:acyl-CoA dehydrogenase activity"/>
    <property type="evidence" value="ECO:0007669"/>
    <property type="project" value="InterPro"/>
</dbReference>
<keyword evidence="11" id="KW-1185">Reference proteome</keyword>
<evidence type="ECO:0000259" key="9">
    <source>
        <dbReference type="Pfam" id="PF02771"/>
    </source>
</evidence>
<evidence type="ECO:0000259" key="7">
    <source>
        <dbReference type="Pfam" id="PF00441"/>
    </source>
</evidence>
<dbReference type="PROSITE" id="PS00072">
    <property type="entry name" value="ACYL_COA_DH_1"/>
    <property type="match status" value="1"/>
</dbReference>
<accession>A0A840VG87</accession>
<dbReference type="RefSeq" id="WP_184175725.1">
    <property type="nucleotide sequence ID" value="NZ_BMNF01000006.1"/>
</dbReference>
<dbReference type="FunFam" id="2.40.110.10:FF:000009">
    <property type="entry name" value="Acyl-CoA dehydrogenase"/>
    <property type="match status" value="1"/>
</dbReference>
<evidence type="ECO:0000256" key="6">
    <source>
        <dbReference type="RuleBase" id="RU362125"/>
    </source>
</evidence>
<dbReference type="InterPro" id="IPR006091">
    <property type="entry name" value="Acyl-CoA_Oxase/DH_mid-dom"/>
</dbReference>
<comment type="caution">
    <text evidence="10">The sequence shown here is derived from an EMBL/GenBank/DDBJ whole genome shotgun (WGS) entry which is preliminary data.</text>
</comment>
<evidence type="ECO:0000256" key="3">
    <source>
        <dbReference type="ARBA" id="ARBA00022630"/>
    </source>
</evidence>
<dbReference type="PANTHER" id="PTHR43884:SF12">
    <property type="entry name" value="ISOVALERYL-COA DEHYDROGENASE, MITOCHONDRIAL-RELATED"/>
    <property type="match status" value="1"/>
</dbReference>
<dbReference type="SUPFAM" id="SSF47203">
    <property type="entry name" value="Acyl-CoA dehydrogenase C-terminal domain-like"/>
    <property type="match status" value="1"/>
</dbReference>
<name>A0A840VG87_9ACTN</name>
<comment type="similarity">
    <text evidence="2 6">Belongs to the acyl-CoA dehydrogenase family.</text>
</comment>
<dbReference type="SUPFAM" id="SSF56645">
    <property type="entry name" value="Acyl-CoA dehydrogenase NM domain-like"/>
    <property type="match status" value="1"/>
</dbReference>
<comment type="cofactor">
    <cofactor evidence="1 6">
        <name>FAD</name>
        <dbReference type="ChEBI" id="CHEBI:57692"/>
    </cofactor>
</comment>
<dbReference type="Gene3D" id="1.20.140.10">
    <property type="entry name" value="Butyryl-CoA Dehydrogenase, subunit A, domain 3"/>
    <property type="match status" value="1"/>
</dbReference>
<dbReference type="InterPro" id="IPR037069">
    <property type="entry name" value="AcylCoA_DH/ox_N_sf"/>
</dbReference>
<dbReference type="Proteomes" id="UP000586947">
    <property type="component" value="Unassembled WGS sequence"/>
</dbReference>
<feature type="domain" description="Acyl-CoA dehydrogenase/oxidase C-terminal" evidence="7">
    <location>
        <begin position="228"/>
        <end position="376"/>
    </location>
</feature>
<sequence>MELTLSAEQAAVRQLAAEFADRELAPHAAAWDRRESVDPAIVAMLGDLGFLGLTIAEADGGSGGDHLAYCLVLEELGRGDSAVRGIVSVSLGLVAKSIAAHGTAAQRAEWLPRLCAGTALGCFALTEPDSGSDAAALRTRAIRDGADWLLTGTKTFITNGTTADVALVFARTGGPGHRGITAFLVPTASPGLTRREIHGKLGLRGQATGELRFDEVRVPDTARLGDEGSGFRLALATLAKGRMSVAAGCVGIAQGCLDAAVGYAGQRIQFGKPIAGHQLVQQLLAAIAVDTAAARLLVWQVADLIDRDQPFATEASMAKLFASEAAVRAANNAVQVFGGYGYIDEYPVGKYLRDARVATLYEGTSQIQQLLIGRALTGVNAF</sequence>
<evidence type="ECO:0000259" key="8">
    <source>
        <dbReference type="Pfam" id="PF02770"/>
    </source>
</evidence>
<dbReference type="AlphaFoldDB" id="A0A840VG87"/>
<dbReference type="PROSITE" id="PS00073">
    <property type="entry name" value="ACYL_COA_DH_2"/>
    <property type="match status" value="1"/>
</dbReference>
<dbReference type="Pfam" id="PF02771">
    <property type="entry name" value="Acyl-CoA_dh_N"/>
    <property type="match status" value="1"/>
</dbReference>
<dbReference type="FunFam" id="1.10.540.10:FF:000002">
    <property type="entry name" value="Acyl-CoA dehydrogenase FadE19"/>
    <property type="match status" value="1"/>
</dbReference>
<keyword evidence="3 6" id="KW-0285">Flavoprotein</keyword>
<evidence type="ECO:0000256" key="4">
    <source>
        <dbReference type="ARBA" id="ARBA00022827"/>
    </source>
</evidence>
<proteinExistence type="inferred from homology"/>
<organism evidence="10 11">
    <name type="scientific">Micromonospora parathelypteridis</name>
    <dbReference type="NCBI Taxonomy" id="1839617"/>
    <lineage>
        <taxon>Bacteria</taxon>
        <taxon>Bacillati</taxon>
        <taxon>Actinomycetota</taxon>
        <taxon>Actinomycetes</taxon>
        <taxon>Micromonosporales</taxon>
        <taxon>Micromonosporaceae</taxon>
        <taxon>Micromonospora</taxon>
    </lineage>
</organism>
<feature type="domain" description="Acyl-CoA oxidase/dehydrogenase middle" evidence="8">
    <location>
        <begin position="122"/>
        <end position="216"/>
    </location>
</feature>
<keyword evidence="4 6" id="KW-0274">FAD</keyword>
<reference evidence="10 11" key="1">
    <citation type="submission" date="2020-08" db="EMBL/GenBank/DDBJ databases">
        <title>Sequencing the genomes of 1000 actinobacteria strains.</title>
        <authorList>
            <person name="Klenk H.-P."/>
        </authorList>
    </citation>
    <scope>NUCLEOTIDE SEQUENCE [LARGE SCALE GENOMIC DNA]</scope>
    <source>
        <strain evidence="10 11">DSM 103125</strain>
    </source>
</reference>
<dbReference type="InterPro" id="IPR036250">
    <property type="entry name" value="AcylCo_DH-like_C"/>
</dbReference>
<dbReference type="EMBL" id="JACHDP010000001">
    <property type="protein sequence ID" value="MBB5475787.1"/>
    <property type="molecule type" value="Genomic_DNA"/>
</dbReference>
<evidence type="ECO:0008006" key="12">
    <source>
        <dbReference type="Google" id="ProtNLM"/>
    </source>
</evidence>
<dbReference type="PANTHER" id="PTHR43884">
    <property type="entry name" value="ACYL-COA DEHYDROGENASE"/>
    <property type="match status" value="1"/>
</dbReference>
<dbReference type="InterPro" id="IPR046373">
    <property type="entry name" value="Acyl-CoA_Oxase/DH_mid-dom_sf"/>
</dbReference>
<evidence type="ECO:0000256" key="2">
    <source>
        <dbReference type="ARBA" id="ARBA00009347"/>
    </source>
</evidence>
<gene>
    <name evidence="10" type="ORF">HNR20_000292</name>
</gene>
<protein>
    <recommendedName>
        <fullName evidence="12">Acyl-CoA dehydrogenase</fullName>
    </recommendedName>
</protein>
<dbReference type="InterPro" id="IPR009100">
    <property type="entry name" value="AcylCoA_DH/oxidase_NM_dom_sf"/>
</dbReference>
<dbReference type="Pfam" id="PF02770">
    <property type="entry name" value="Acyl-CoA_dh_M"/>
    <property type="match status" value="1"/>
</dbReference>
<evidence type="ECO:0000256" key="5">
    <source>
        <dbReference type="ARBA" id="ARBA00023002"/>
    </source>
</evidence>
<evidence type="ECO:0000256" key="1">
    <source>
        <dbReference type="ARBA" id="ARBA00001974"/>
    </source>
</evidence>
<dbReference type="FunFam" id="1.20.140.10:FF:000004">
    <property type="entry name" value="Acyl-CoA dehydrogenase FadE25"/>
    <property type="match status" value="1"/>
</dbReference>
<evidence type="ECO:0000313" key="10">
    <source>
        <dbReference type="EMBL" id="MBB5475787.1"/>
    </source>
</evidence>
<dbReference type="Pfam" id="PF00441">
    <property type="entry name" value="Acyl-CoA_dh_1"/>
    <property type="match status" value="1"/>
</dbReference>
<feature type="domain" description="Acyl-CoA dehydrogenase/oxidase N-terminal" evidence="9">
    <location>
        <begin position="6"/>
        <end position="117"/>
    </location>
</feature>
<dbReference type="GO" id="GO:0050660">
    <property type="term" value="F:flavin adenine dinucleotide binding"/>
    <property type="evidence" value="ECO:0007669"/>
    <property type="project" value="InterPro"/>
</dbReference>
<dbReference type="InterPro" id="IPR009075">
    <property type="entry name" value="AcylCo_DH/oxidase_C"/>
</dbReference>
<keyword evidence="5 6" id="KW-0560">Oxidoreductase</keyword>
<dbReference type="InterPro" id="IPR013786">
    <property type="entry name" value="AcylCoA_DH/ox_N"/>
</dbReference>